<reference evidence="3 4" key="1">
    <citation type="submission" date="2019-07" db="EMBL/GenBank/DDBJ databases">
        <title>Whole genome shotgun sequence of Pseudonocardia sulfidoxydans NBRC 16205.</title>
        <authorList>
            <person name="Hosoyama A."/>
            <person name="Uohara A."/>
            <person name="Ohji S."/>
            <person name="Ichikawa N."/>
        </authorList>
    </citation>
    <scope>NUCLEOTIDE SEQUENCE [LARGE SCALE GENOMIC DNA]</scope>
    <source>
        <strain evidence="3 4">NBRC 16205</strain>
    </source>
</reference>
<evidence type="ECO:0000313" key="4">
    <source>
        <dbReference type="Proteomes" id="UP000321685"/>
    </source>
</evidence>
<dbReference type="GO" id="GO:0016787">
    <property type="term" value="F:hydrolase activity"/>
    <property type="evidence" value="ECO:0007669"/>
    <property type="project" value="UniProtKB-KW"/>
</dbReference>
<dbReference type="PRINTS" id="PR00412">
    <property type="entry name" value="EPOXHYDRLASE"/>
</dbReference>
<evidence type="ECO:0000259" key="2">
    <source>
        <dbReference type="Pfam" id="PF00561"/>
    </source>
</evidence>
<keyword evidence="1 3" id="KW-0378">Hydrolase</keyword>
<proteinExistence type="predicted"/>
<dbReference type="SUPFAM" id="SSF53474">
    <property type="entry name" value="alpha/beta-Hydrolases"/>
    <property type="match status" value="1"/>
</dbReference>
<sequence length="314" mass="34037">MGARPRGPDPSTVRIEGPWAHRDVSANGIRLHVVESGSGPLVVLLHGFPEFWWSWRHQLTDLAAAGYRAVAVDLRGYGDSDKPPRGYDLWTLAGDVAGLIRALGEGRATVVGHDWGGVIAWTLAALHPRLVAGLGVVGAAHPLAFRRAVWRDPRGQGRATASYALGFQLPRLPERSLRADDGARVETIMRRWAGHDWTTTDDFAEAVAHNRSAIRIGAVAHTSMEYYRWAMRSQLRAEGRRFAAAVAAPVTAPVLSIHGVDDPCVLPATAAASARWAGAGMAEHVLARAGHFPHQERPGQVRTLLRAFVADVNR</sequence>
<comment type="caution">
    <text evidence="3">The sequence shown here is derived from an EMBL/GenBank/DDBJ whole genome shotgun (WGS) entry which is preliminary data.</text>
</comment>
<accession>A0A511DG67</accession>
<organism evidence="3 4">
    <name type="scientific">Pseudonocardia sulfidoxydans NBRC 16205</name>
    <dbReference type="NCBI Taxonomy" id="1223511"/>
    <lineage>
        <taxon>Bacteria</taxon>
        <taxon>Bacillati</taxon>
        <taxon>Actinomycetota</taxon>
        <taxon>Actinomycetes</taxon>
        <taxon>Pseudonocardiales</taxon>
        <taxon>Pseudonocardiaceae</taxon>
        <taxon>Pseudonocardia</taxon>
    </lineage>
</organism>
<protein>
    <submittedName>
        <fullName evidence="3">Alpha/beta hydrolase</fullName>
    </submittedName>
</protein>
<dbReference type="InterPro" id="IPR029058">
    <property type="entry name" value="AB_hydrolase_fold"/>
</dbReference>
<dbReference type="Gene3D" id="3.40.50.1820">
    <property type="entry name" value="alpha/beta hydrolase"/>
    <property type="match status" value="1"/>
</dbReference>
<dbReference type="AlphaFoldDB" id="A0A511DG67"/>
<dbReference type="PANTHER" id="PTHR43329">
    <property type="entry name" value="EPOXIDE HYDROLASE"/>
    <property type="match status" value="1"/>
</dbReference>
<evidence type="ECO:0000256" key="1">
    <source>
        <dbReference type="ARBA" id="ARBA00022801"/>
    </source>
</evidence>
<dbReference type="InterPro" id="IPR000073">
    <property type="entry name" value="AB_hydrolase_1"/>
</dbReference>
<dbReference type="OrthoDB" id="2987348at2"/>
<feature type="domain" description="AB hydrolase-1" evidence="2">
    <location>
        <begin position="40"/>
        <end position="297"/>
    </location>
</feature>
<dbReference type="Pfam" id="PF00561">
    <property type="entry name" value="Abhydrolase_1"/>
    <property type="match status" value="1"/>
</dbReference>
<evidence type="ECO:0000313" key="3">
    <source>
        <dbReference type="EMBL" id="GEL23779.1"/>
    </source>
</evidence>
<name>A0A511DG67_9PSEU</name>
<keyword evidence="4" id="KW-1185">Reference proteome</keyword>
<dbReference type="InterPro" id="IPR000639">
    <property type="entry name" value="Epox_hydrolase-like"/>
</dbReference>
<dbReference type="PRINTS" id="PR00111">
    <property type="entry name" value="ABHYDROLASE"/>
</dbReference>
<dbReference type="Proteomes" id="UP000321685">
    <property type="component" value="Unassembled WGS sequence"/>
</dbReference>
<gene>
    <name evidence="3" type="ORF">PSU4_27330</name>
</gene>
<dbReference type="EMBL" id="BJVJ01000024">
    <property type="protein sequence ID" value="GEL23779.1"/>
    <property type="molecule type" value="Genomic_DNA"/>
</dbReference>